<reference evidence="2 3" key="1">
    <citation type="submission" date="2015-11" db="EMBL/GenBank/DDBJ databases">
        <title>Genomic analysis of 38 Legionella species identifies large and diverse effector repertoires.</title>
        <authorList>
            <person name="Burstein D."/>
            <person name="Amaro F."/>
            <person name="Zusman T."/>
            <person name="Lifshitz Z."/>
            <person name="Cohen O."/>
            <person name="Gilbert J.A."/>
            <person name="Pupko T."/>
            <person name="Shuman H.A."/>
            <person name="Segal G."/>
        </authorList>
    </citation>
    <scope>NUCLEOTIDE SEQUENCE [LARGE SCALE GENOMIC DNA]</scope>
    <source>
        <strain evidence="2 3">SE-32A-C8</strain>
    </source>
</reference>
<dbReference type="STRING" id="448.Lery_1228"/>
<gene>
    <name evidence="2" type="ORF">Lery_1228</name>
</gene>
<organism evidence="2 3">
    <name type="scientific">Legionella erythra</name>
    <dbReference type="NCBI Taxonomy" id="448"/>
    <lineage>
        <taxon>Bacteria</taxon>
        <taxon>Pseudomonadati</taxon>
        <taxon>Pseudomonadota</taxon>
        <taxon>Gammaproteobacteria</taxon>
        <taxon>Legionellales</taxon>
        <taxon>Legionellaceae</taxon>
        <taxon>Legionella</taxon>
    </lineage>
</organism>
<dbReference type="Proteomes" id="UP000054773">
    <property type="component" value="Unassembled WGS sequence"/>
</dbReference>
<dbReference type="PATRIC" id="fig|448.7.peg.1286"/>
<evidence type="ECO:0000313" key="3">
    <source>
        <dbReference type="Proteomes" id="UP000054773"/>
    </source>
</evidence>
<protein>
    <submittedName>
        <fullName evidence="2">Uncharacterized protein</fullName>
    </submittedName>
</protein>
<evidence type="ECO:0000256" key="1">
    <source>
        <dbReference type="SAM" id="MobiDB-lite"/>
    </source>
</evidence>
<dbReference type="RefSeq" id="WP_058526376.1">
    <property type="nucleotide sequence ID" value="NZ_CAAAHY010000002.1"/>
</dbReference>
<feature type="compositionally biased region" description="Polar residues" evidence="1">
    <location>
        <begin position="831"/>
        <end position="841"/>
    </location>
</feature>
<proteinExistence type="predicted"/>
<feature type="compositionally biased region" description="Polar residues" evidence="1">
    <location>
        <begin position="494"/>
        <end position="503"/>
    </location>
</feature>
<feature type="region of interest" description="Disordered" evidence="1">
    <location>
        <begin position="831"/>
        <end position="857"/>
    </location>
</feature>
<keyword evidence="3" id="KW-1185">Reference proteome</keyword>
<comment type="caution">
    <text evidence="2">The sequence shown here is derived from an EMBL/GenBank/DDBJ whole genome shotgun (WGS) entry which is preliminary data.</text>
</comment>
<evidence type="ECO:0000313" key="2">
    <source>
        <dbReference type="EMBL" id="KTC98174.1"/>
    </source>
</evidence>
<name>A0A0W0TRP0_LEGER</name>
<dbReference type="EMBL" id="LNYA01000023">
    <property type="protein sequence ID" value="KTC98174.1"/>
    <property type="molecule type" value="Genomic_DNA"/>
</dbReference>
<sequence length="857" mass="97946">MNKELIAQIGKIDFHKIKEGKSIHGLILDYQFEKAFYLACLHCTLDSHETLKFIKILILHQRELGIDLNLKKHPYSALRLAADNGNVNLYYELASAGAEDSEAERILGFKRRKAIASVEPYYCPEFLQGYTSLQGQDIDKFSTDAQRVIYILKLIDFLMKYHASESRFKKRPKHLSPLELQTINDKQDEQNRVLMHKLCEIIQKLSPEIRKKFDKSFESSALSWFSFEHLGGIMIEPSMQKAAMIQFSLEAIVGSDEEGANQLFASAMHFMAEVGDLQLTIPQAVLSIIEQDLPALRRFFLEMANALMTEKPWVALKLELPASQCLITYVNDIQNLIKLVNLTYNTNARIKIPVWPNPESPHFELVDLRSSFDVSKKLEMHAALRRLQILGELITGKNFSKFIIDLDPSTDWRAFIVIRDAITHQDERDLKYRMGQFLSDRVWLQQVFAKDLFEFGKKLNHLLLAREKTLGQYNYDPALYWQHRLKQEAIAVKQGNSNNNNPGKQEMDAATSSNAPKQALSADENEFIKCLITFKAPNEVIDLCVKLFSGQIETVSKLEKGAILKCLPRKELGDKYKTLGATLDKAIAKPALSLAERGQKRVEEKLASEKKEAEREARFKGLEGIRKLAKYLLEPVKKDQLLNPLKRIEAALESLSDIEEFLIKDGYWIPSLFLNTAAEWDSFHQRDGGMTLAARLVKSPSLNDALEYNIGQILQHLETIKTYKGLASCPLIANHYADLRSFRNYLEHGNPLVDNQNEIYQQQDYREKQTAEMAIRLLLELKPFLNQERIRIETERANAKDWHPGSLVTPKEDEEWTKVCGHGALFFSGSVSGSKKQNNKLSRMELPGDGPSRRSTN</sequence>
<dbReference type="OrthoDB" id="5635022at2"/>
<dbReference type="AlphaFoldDB" id="A0A0W0TRP0"/>
<feature type="region of interest" description="Disordered" evidence="1">
    <location>
        <begin position="494"/>
        <end position="516"/>
    </location>
</feature>
<accession>A0A0W0TRP0</accession>